<dbReference type="Proteomes" id="UP001145114">
    <property type="component" value="Unassembled WGS sequence"/>
</dbReference>
<sequence>MSFSFSGTGAGSGNKPSSLFGSSNTAAPTSSAGGSGGFSFGSFGANNSGGASGGLFGSGGSAPSSSGNLFGNTSSVYTTTSSSNAPATTAAPSSLFGGGSGATTSGTAFGLSATSGSGTTSSLFGGGGLTSSATPSFGLTTKPAEAKPETSSATATTLGSSIGGGGLFGGTSSSGGNNSGGLFGTTSGTSGGNTSGLFGITSGGNTAGGFGGFNLTSKPTFDLGADKDKDRTPAASVATTSSSLTAPTATMTAKTTTTGPSDSGGGSLFGSSGGGGSLFGNNGGGSSTGSGLFGSASKSEAAPTANTATATPAATSASTGSLFGGSSSNTAAADKPAESQSTTQPTLSLYDGDKGKTSATGASKPVETQPTIRDIPSTAATILESQTLEDILQAWTSELAEQTRVFQDQAKTIGSWDEILLTHGQTLTELYDATVKAEKEQDTLDQSIEHMEAQQRALQNLLDGYETRIRELAEGTSGVGAKFGSGKRHTTNADEERERTYTTVSRLNIQLDDLAERLKSLIKDVNASTYVQSGSGEDKAGPANSLDQIVHILNVHLGALEWIDSQTTQLQNRVSTALEVQKQLQAVQSTMTTLGQYSVGSTGYDQSVFTSGSGTVAGIGGGEPHVSGESLFSTPLTSRIGALSLQSSSNAPPVSSYGTPSLLRTQGITQRSSATAGLSGSMQQHHQPQSQQHQPQIMSPFHPSLAATPRRRW</sequence>
<keyword evidence="2" id="KW-1185">Reference proteome</keyword>
<gene>
    <name evidence="1" type="primary">NSP1</name>
    <name evidence="1" type="ORF">EV182_000936</name>
</gene>
<accession>A0ACC1I1F3</accession>
<protein>
    <submittedName>
        <fullName evidence="1">FG-nucleoporin nsp1</fullName>
    </submittedName>
</protein>
<evidence type="ECO:0000313" key="1">
    <source>
        <dbReference type="EMBL" id="KAJ1679974.1"/>
    </source>
</evidence>
<name>A0ACC1I1F3_9FUNG</name>
<reference evidence="1" key="1">
    <citation type="submission" date="2022-06" db="EMBL/GenBank/DDBJ databases">
        <title>Phylogenomic reconstructions and comparative analyses of Kickxellomycotina fungi.</title>
        <authorList>
            <person name="Reynolds N.K."/>
            <person name="Stajich J.E."/>
            <person name="Barry K."/>
            <person name="Grigoriev I.V."/>
            <person name="Crous P."/>
            <person name="Smith M.E."/>
        </authorList>
    </citation>
    <scope>NUCLEOTIDE SEQUENCE</scope>
    <source>
        <strain evidence="1">RSA 2271</strain>
    </source>
</reference>
<evidence type="ECO:0000313" key="2">
    <source>
        <dbReference type="Proteomes" id="UP001145114"/>
    </source>
</evidence>
<proteinExistence type="predicted"/>
<comment type="caution">
    <text evidence="1">The sequence shown here is derived from an EMBL/GenBank/DDBJ whole genome shotgun (WGS) entry which is preliminary data.</text>
</comment>
<organism evidence="1 2">
    <name type="scientific">Spiromyces aspiralis</name>
    <dbReference type="NCBI Taxonomy" id="68401"/>
    <lineage>
        <taxon>Eukaryota</taxon>
        <taxon>Fungi</taxon>
        <taxon>Fungi incertae sedis</taxon>
        <taxon>Zoopagomycota</taxon>
        <taxon>Kickxellomycotina</taxon>
        <taxon>Kickxellomycetes</taxon>
        <taxon>Kickxellales</taxon>
        <taxon>Kickxellaceae</taxon>
        <taxon>Spiromyces</taxon>
    </lineage>
</organism>
<dbReference type="EMBL" id="JAMZIH010000091">
    <property type="protein sequence ID" value="KAJ1679974.1"/>
    <property type="molecule type" value="Genomic_DNA"/>
</dbReference>